<dbReference type="Pfam" id="PF13409">
    <property type="entry name" value="GST_N_2"/>
    <property type="match status" value="1"/>
</dbReference>
<dbReference type="Gene3D" id="3.40.30.10">
    <property type="entry name" value="Glutaredoxin"/>
    <property type="match status" value="1"/>
</dbReference>
<feature type="site" description="Lowers pKa of active site Cys" evidence="3">
    <location>
        <position position="257"/>
    </location>
</feature>
<organism evidence="5 6">
    <name type="scientific">Alectoria fallacina</name>
    <dbReference type="NCBI Taxonomy" id="1903189"/>
    <lineage>
        <taxon>Eukaryota</taxon>
        <taxon>Fungi</taxon>
        <taxon>Dikarya</taxon>
        <taxon>Ascomycota</taxon>
        <taxon>Pezizomycotina</taxon>
        <taxon>Lecanoromycetes</taxon>
        <taxon>OSLEUM clade</taxon>
        <taxon>Lecanoromycetidae</taxon>
        <taxon>Lecanorales</taxon>
        <taxon>Lecanorineae</taxon>
        <taxon>Parmeliaceae</taxon>
        <taxon>Alectoria</taxon>
    </lineage>
</organism>
<dbReference type="AlphaFoldDB" id="A0A8H3F0F1"/>
<dbReference type="Proteomes" id="UP000664203">
    <property type="component" value="Unassembled WGS sequence"/>
</dbReference>
<dbReference type="SFLD" id="SFLDG01148">
    <property type="entry name" value="Xi_(cytGST)"/>
    <property type="match status" value="1"/>
</dbReference>
<dbReference type="InterPro" id="IPR036282">
    <property type="entry name" value="Glutathione-S-Trfase_C_sf"/>
</dbReference>
<dbReference type="GO" id="GO:0005737">
    <property type="term" value="C:cytoplasm"/>
    <property type="evidence" value="ECO:0007669"/>
    <property type="project" value="TreeGrafter"/>
</dbReference>
<dbReference type="PIRSF" id="PIRSF015753">
    <property type="entry name" value="GST"/>
    <property type="match status" value="1"/>
</dbReference>
<feature type="active site" description="Nucleophile" evidence="1">
    <location>
        <position position="60"/>
    </location>
</feature>
<sequence>MAGNLEAESKDPRQVVFNAADKDGHYRRKASQFRNVVSADPEAEFPAEKGRYVLYLNLGCPWAHRANLVHKLKGLQDVIQVVVMGYVRTPEGWVYDGSEGSVPCDPLYGFTKHSQLYHKADPNYQGRYTVPALWDRKRETIVNNESSEIIRMFYTAFDAFVDPSLRETYKPLLPSDKLKDIEAMNEWVYDTINNGVYKCGFASSQESYNTNVHALFASLDRLESHLAANQTPYLFGDHITEADIRLYPTMARFDAAYFTLFKCNLKMIRHDYPKLHQWLRKLYWDSSEETNGGVFGSTTHFVPIKEGYTYTLKQTVVPAGPVDAILPLG</sequence>
<evidence type="ECO:0000256" key="1">
    <source>
        <dbReference type="PIRSR" id="PIRSR015753-1"/>
    </source>
</evidence>
<dbReference type="PANTHER" id="PTHR32419:SF25">
    <property type="entry name" value="GLUTATHIONE S-TRANSFERASE (EUROFUNG)"/>
    <property type="match status" value="1"/>
</dbReference>
<dbReference type="InterPro" id="IPR036249">
    <property type="entry name" value="Thioredoxin-like_sf"/>
</dbReference>
<dbReference type="SUPFAM" id="SSF52833">
    <property type="entry name" value="Thioredoxin-like"/>
    <property type="match status" value="1"/>
</dbReference>
<dbReference type="EMBL" id="CAJPDR010000081">
    <property type="protein sequence ID" value="CAF9915243.1"/>
    <property type="molecule type" value="Genomic_DNA"/>
</dbReference>
<dbReference type="InterPro" id="IPR010987">
    <property type="entry name" value="Glutathione-S-Trfase_C-like"/>
</dbReference>
<name>A0A8H3F0F1_9LECA</name>
<dbReference type="InterPro" id="IPR004045">
    <property type="entry name" value="Glutathione_S-Trfase_N"/>
</dbReference>
<accession>A0A8H3F0F1</accession>
<dbReference type="InterPro" id="IPR047047">
    <property type="entry name" value="GST_Omega-like_C"/>
</dbReference>
<protein>
    <recommendedName>
        <fullName evidence="4">GST C-terminal domain-containing protein</fullName>
    </recommendedName>
</protein>
<gene>
    <name evidence="5" type="ORF">ALECFALPRED_010050</name>
</gene>
<dbReference type="OrthoDB" id="2309723at2759"/>
<feature type="site" description="Lowers pKa of active site Cys" evidence="3">
    <location>
        <position position="308"/>
    </location>
</feature>
<dbReference type="PANTHER" id="PTHR32419">
    <property type="entry name" value="GLUTATHIONYL-HYDROQUINONE REDUCTASE"/>
    <property type="match status" value="1"/>
</dbReference>
<feature type="binding site" evidence="2">
    <location>
        <begin position="145"/>
        <end position="146"/>
    </location>
    <ligand>
        <name>glutathione</name>
        <dbReference type="ChEBI" id="CHEBI:57925"/>
    </ligand>
</feature>
<dbReference type="InterPro" id="IPR016639">
    <property type="entry name" value="GST_Omega/GSH"/>
</dbReference>
<dbReference type="Pfam" id="PF13410">
    <property type="entry name" value="GST_C_2"/>
    <property type="match status" value="1"/>
</dbReference>
<feature type="binding site" evidence="2">
    <location>
        <position position="93"/>
    </location>
    <ligand>
        <name>glutathione</name>
        <dbReference type="ChEBI" id="CHEBI:57925"/>
    </ligand>
</feature>
<feature type="domain" description="GST C-terminal" evidence="4">
    <location>
        <begin position="174"/>
        <end position="304"/>
    </location>
</feature>
<reference evidence="5" key="1">
    <citation type="submission" date="2021-03" db="EMBL/GenBank/DDBJ databases">
        <authorList>
            <person name="Tagirdzhanova G."/>
        </authorList>
    </citation>
    <scope>NUCLEOTIDE SEQUENCE</scope>
</reference>
<comment type="caution">
    <text evidence="5">The sequence shown here is derived from an EMBL/GenBank/DDBJ whole genome shotgun (WGS) entry which is preliminary data.</text>
</comment>
<dbReference type="SFLD" id="SFLDG01206">
    <property type="entry name" value="Xi.1"/>
    <property type="match status" value="1"/>
</dbReference>
<proteinExistence type="predicted"/>
<evidence type="ECO:0000259" key="4">
    <source>
        <dbReference type="PROSITE" id="PS50405"/>
    </source>
</evidence>
<evidence type="ECO:0000256" key="3">
    <source>
        <dbReference type="PIRSR" id="PIRSR015753-3"/>
    </source>
</evidence>
<dbReference type="SFLD" id="SFLDS00019">
    <property type="entry name" value="Glutathione_Transferase_(cytos"/>
    <property type="match status" value="1"/>
</dbReference>
<dbReference type="CDD" id="cd03190">
    <property type="entry name" value="GST_C_Omega_like"/>
    <property type="match status" value="1"/>
</dbReference>
<feature type="active site" description="Proton donor/acceptor" evidence="1">
    <location>
        <position position="197"/>
    </location>
</feature>
<dbReference type="PROSITE" id="PS50405">
    <property type="entry name" value="GST_CTER"/>
    <property type="match status" value="1"/>
</dbReference>
<evidence type="ECO:0000256" key="2">
    <source>
        <dbReference type="PIRSR" id="PIRSR015753-2"/>
    </source>
</evidence>
<keyword evidence="6" id="KW-1185">Reference proteome</keyword>
<dbReference type="GO" id="GO:0004364">
    <property type="term" value="F:glutathione transferase activity"/>
    <property type="evidence" value="ECO:0007669"/>
    <property type="project" value="InterPro"/>
</dbReference>
<evidence type="ECO:0000313" key="5">
    <source>
        <dbReference type="EMBL" id="CAF9915243.1"/>
    </source>
</evidence>
<dbReference type="InterPro" id="IPR040079">
    <property type="entry name" value="Glutathione_S-Trfase"/>
</dbReference>
<feature type="binding site" evidence="2">
    <location>
        <begin position="127"/>
        <end position="130"/>
    </location>
    <ligand>
        <name>glutathione</name>
        <dbReference type="ChEBI" id="CHEBI:57925"/>
    </ligand>
</feature>
<dbReference type="SUPFAM" id="SSF47616">
    <property type="entry name" value="GST C-terminal domain-like"/>
    <property type="match status" value="1"/>
</dbReference>
<evidence type="ECO:0000313" key="6">
    <source>
        <dbReference type="Proteomes" id="UP000664203"/>
    </source>
</evidence>
<dbReference type="Gene3D" id="1.20.1050.10">
    <property type="match status" value="1"/>
</dbReference>